<dbReference type="EMBL" id="WMJZ01000043">
    <property type="protein sequence ID" value="MTH48549.1"/>
    <property type="molecule type" value="Genomic_DNA"/>
</dbReference>
<dbReference type="AlphaFoldDB" id="A0A6L6IPW5"/>
<evidence type="ECO:0000313" key="1">
    <source>
        <dbReference type="EMBL" id="MTH48549.1"/>
    </source>
</evidence>
<gene>
    <name evidence="1" type="ORF">GJV78_20310</name>
</gene>
<name>A0A6L6IPW5_9ENTR</name>
<evidence type="ECO:0000313" key="2">
    <source>
        <dbReference type="Proteomes" id="UP000477739"/>
    </source>
</evidence>
<accession>A0A6L6IPW5</accession>
<dbReference type="OrthoDB" id="6625056at2"/>
<reference evidence="1 2" key="1">
    <citation type="submission" date="2019-11" db="EMBL/GenBank/DDBJ databases">
        <title>Escherichia alba sp. nov. isolated from the gut of plastic-eating superworms Zophobas atratus.</title>
        <authorList>
            <person name="Yang Y."/>
        </authorList>
    </citation>
    <scope>NUCLEOTIDE SEQUENCE [LARGE SCALE GENOMIC DNA]</scope>
    <source>
        <strain evidence="2">BIT-B35</strain>
    </source>
</reference>
<keyword evidence="2" id="KW-1185">Reference proteome</keyword>
<protein>
    <submittedName>
        <fullName evidence="1">Uncharacterized protein</fullName>
    </submittedName>
</protein>
<comment type="caution">
    <text evidence="1">The sequence shown here is derived from an EMBL/GenBank/DDBJ whole genome shotgun (WGS) entry which is preliminary data.</text>
</comment>
<sequence>MKFIIFIFFVFYTNYSYSDESRKIISFKEGSLSVPYKWFVEHEDNCIRLSKYAEDDSSYLTVCKYKSDEENEKENYFIINEDGKWEAVNDGIPVLADLNIRSNFTGKSAIVSCRYKDEAGYHIDECFQAEVDLPVNTFFVFTGRGSSSFFKEYKDIYLSFEIN</sequence>
<dbReference type="Proteomes" id="UP000477739">
    <property type="component" value="Unassembled WGS sequence"/>
</dbReference>
<proteinExistence type="predicted"/>
<organism evidence="1 2">
    <name type="scientific">Intestinirhabdus alba</name>
    <dbReference type="NCBI Taxonomy" id="2899544"/>
    <lineage>
        <taxon>Bacteria</taxon>
        <taxon>Pseudomonadati</taxon>
        <taxon>Pseudomonadota</taxon>
        <taxon>Gammaproteobacteria</taxon>
        <taxon>Enterobacterales</taxon>
        <taxon>Enterobacteriaceae</taxon>
        <taxon>Intestinirhabdus</taxon>
    </lineage>
</organism>
<dbReference type="RefSeq" id="WP_155109999.1">
    <property type="nucleotide sequence ID" value="NZ_WMJZ01000043.1"/>
</dbReference>